<organism evidence="2 3">
    <name type="scientific">Chromobacterium phragmitis</name>
    <dbReference type="NCBI Taxonomy" id="2202141"/>
    <lineage>
        <taxon>Bacteria</taxon>
        <taxon>Pseudomonadati</taxon>
        <taxon>Pseudomonadota</taxon>
        <taxon>Betaproteobacteria</taxon>
        <taxon>Neisseriales</taxon>
        <taxon>Chromobacteriaceae</taxon>
        <taxon>Chromobacterium</taxon>
    </lineage>
</organism>
<protein>
    <submittedName>
        <fullName evidence="2">Phage antirepressor N-terminal domain-containing protein</fullName>
    </submittedName>
</protein>
<dbReference type="EMBL" id="JBDXMI010000001">
    <property type="protein sequence ID" value="MEO9385298.1"/>
    <property type="molecule type" value="Genomic_DNA"/>
</dbReference>
<gene>
    <name evidence="2" type="ORF">ABI908_14465</name>
</gene>
<evidence type="ECO:0000313" key="3">
    <source>
        <dbReference type="Proteomes" id="UP001462502"/>
    </source>
</evidence>
<reference evidence="2 3" key="1">
    <citation type="submission" date="2024-05" db="EMBL/GenBank/DDBJ databases">
        <authorList>
            <person name="De Oliveira J.P."/>
            <person name="Noriler S.A."/>
            <person name="De Oliveira A.G."/>
            <person name="Sipoli D.S."/>
        </authorList>
    </citation>
    <scope>NUCLEOTIDE SEQUENCE [LARGE SCALE GENOMIC DNA]</scope>
    <source>
        <strain evidence="2 3">LABIM192</strain>
    </source>
</reference>
<dbReference type="PRINTS" id="PR01994">
    <property type="entry name" value="ANTIREPRESSR"/>
</dbReference>
<comment type="caution">
    <text evidence="2">The sequence shown here is derived from an EMBL/GenBank/DDBJ whole genome shotgun (WGS) entry which is preliminary data.</text>
</comment>
<dbReference type="Pfam" id="PF10547">
    <property type="entry name" value="P22_AR_N"/>
    <property type="match status" value="1"/>
</dbReference>
<sequence length="192" mass="22113">MQQLNFAPVPFHGTTLYLVDYNNEPYTPMRPIVEGMGLDWKSQYTKLKDRFASTVVEITTVAEDGKQRPMICMPLRKLAGWLYSVHPDKVKPEIRDTILAYQNECDEVLWQYWTTGMAIKPGISPPPPARDSFLEMLVKEFGKGNLAAAELLKSRYGLALDMEVQRKQNAWKRMTNKQKLEEYGKRFHPGEG</sequence>
<dbReference type="Proteomes" id="UP001462502">
    <property type="component" value="Unassembled WGS sequence"/>
</dbReference>
<evidence type="ECO:0000259" key="1">
    <source>
        <dbReference type="Pfam" id="PF10547"/>
    </source>
</evidence>
<keyword evidence="3" id="KW-1185">Reference proteome</keyword>
<feature type="domain" description="Antirepressor protein ant N-terminal" evidence="1">
    <location>
        <begin position="9"/>
        <end position="118"/>
    </location>
</feature>
<accession>A0ABV0IW04</accession>
<evidence type="ECO:0000313" key="2">
    <source>
        <dbReference type="EMBL" id="MEO9385298.1"/>
    </source>
</evidence>
<dbReference type="RefSeq" id="WP_347936145.1">
    <property type="nucleotide sequence ID" value="NZ_JBDXMI010000001.1"/>
</dbReference>
<name>A0ABV0IW04_9NEIS</name>
<dbReference type="InterPro" id="IPR018875">
    <property type="entry name" value="Antirepressor_Ant_N"/>
</dbReference>
<proteinExistence type="predicted"/>